<reference evidence="3 4" key="1">
    <citation type="submission" date="2023-03" db="EMBL/GenBank/DDBJ databases">
        <title>WGS of Gossypium arboreum.</title>
        <authorList>
            <person name="Yu D."/>
        </authorList>
    </citation>
    <scope>NUCLEOTIDE SEQUENCE [LARGE SCALE GENOMIC DNA]</scope>
    <source>
        <tissue evidence="3">Leaf</tissue>
    </source>
</reference>
<keyword evidence="4" id="KW-1185">Reference proteome</keyword>
<feature type="transmembrane region" description="Helical" evidence="2">
    <location>
        <begin position="66"/>
        <end position="88"/>
    </location>
</feature>
<dbReference type="Proteomes" id="UP001358586">
    <property type="component" value="Chromosome 6"/>
</dbReference>
<dbReference type="EMBL" id="JARKNE010000006">
    <property type="protein sequence ID" value="KAK5826688.1"/>
    <property type="molecule type" value="Genomic_DNA"/>
</dbReference>
<evidence type="ECO:0000256" key="1">
    <source>
        <dbReference type="SAM" id="MobiDB-lite"/>
    </source>
</evidence>
<gene>
    <name evidence="3" type="ORF">PVK06_021615</name>
</gene>
<keyword evidence="2" id="KW-0812">Transmembrane</keyword>
<evidence type="ECO:0000313" key="4">
    <source>
        <dbReference type="Proteomes" id="UP001358586"/>
    </source>
</evidence>
<comment type="caution">
    <text evidence="3">The sequence shown here is derived from an EMBL/GenBank/DDBJ whole genome shotgun (WGS) entry which is preliminary data.</text>
</comment>
<protein>
    <submittedName>
        <fullName evidence="3">Uncharacterized protein</fullName>
    </submittedName>
</protein>
<organism evidence="3 4">
    <name type="scientific">Gossypium arboreum</name>
    <name type="common">Tree cotton</name>
    <name type="synonym">Gossypium nanking</name>
    <dbReference type="NCBI Taxonomy" id="29729"/>
    <lineage>
        <taxon>Eukaryota</taxon>
        <taxon>Viridiplantae</taxon>
        <taxon>Streptophyta</taxon>
        <taxon>Embryophyta</taxon>
        <taxon>Tracheophyta</taxon>
        <taxon>Spermatophyta</taxon>
        <taxon>Magnoliopsida</taxon>
        <taxon>eudicotyledons</taxon>
        <taxon>Gunneridae</taxon>
        <taxon>Pentapetalae</taxon>
        <taxon>rosids</taxon>
        <taxon>malvids</taxon>
        <taxon>Malvales</taxon>
        <taxon>Malvaceae</taxon>
        <taxon>Malvoideae</taxon>
        <taxon>Gossypium</taxon>
    </lineage>
</organism>
<sequence>MHASMQNNQSFFPARFGYKNWIAALNVEPGTPPPPPESSNNNSDPNRDQANTYQNCKAEYPRMVKYCLWLLAEIAIIAADIPEGFLLFNSSFTS</sequence>
<evidence type="ECO:0000256" key="2">
    <source>
        <dbReference type="SAM" id="Phobius"/>
    </source>
</evidence>
<name>A0ABR0PQH2_GOSAR</name>
<accession>A0ABR0PQH2</accession>
<evidence type="ECO:0000313" key="3">
    <source>
        <dbReference type="EMBL" id="KAK5826688.1"/>
    </source>
</evidence>
<feature type="region of interest" description="Disordered" evidence="1">
    <location>
        <begin position="27"/>
        <end position="53"/>
    </location>
</feature>
<keyword evidence="2" id="KW-0472">Membrane</keyword>
<proteinExistence type="predicted"/>
<keyword evidence="2" id="KW-1133">Transmembrane helix</keyword>